<dbReference type="GO" id="GO:0016020">
    <property type="term" value="C:membrane"/>
    <property type="evidence" value="ECO:0007669"/>
    <property type="project" value="UniProtKB-SubCell"/>
</dbReference>
<feature type="transmembrane region" description="Helical" evidence="6">
    <location>
        <begin position="167"/>
        <end position="185"/>
    </location>
</feature>
<feature type="transmembrane region" description="Helical" evidence="6">
    <location>
        <begin position="279"/>
        <end position="297"/>
    </location>
</feature>
<dbReference type="AlphaFoldDB" id="H0HRR4"/>
<keyword evidence="9" id="KW-1185">Reference proteome</keyword>
<gene>
    <name evidence="8" type="ORF">MAXJ12_14248</name>
</gene>
<dbReference type="PANTHER" id="PTHR22911">
    <property type="entry name" value="ACYL-MALONYL CONDENSING ENZYME-RELATED"/>
    <property type="match status" value="1"/>
</dbReference>
<accession>H0HRR4</accession>
<evidence type="ECO:0000256" key="5">
    <source>
        <dbReference type="ARBA" id="ARBA00023136"/>
    </source>
</evidence>
<dbReference type="Pfam" id="PF00892">
    <property type="entry name" value="EamA"/>
    <property type="match status" value="2"/>
</dbReference>
<proteinExistence type="inferred from homology"/>
<keyword evidence="5 6" id="KW-0472">Membrane</keyword>
<protein>
    <recommendedName>
        <fullName evidence="7">EamA domain-containing protein</fullName>
    </recommendedName>
</protein>
<feature type="transmembrane region" description="Helical" evidence="6">
    <location>
        <begin position="224"/>
        <end position="241"/>
    </location>
</feature>
<feature type="transmembrane region" description="Helical" evidence="6">
    <location>
        <begin position="24"/>
        <end position="42"/>
    </location>
</feature>
<dbReference type="InterPro" id="IPR037185">
    <property type="entry name" value="EmrE-like"/>
</dbReference>
<dbReference type="EMBL" id="AHAM01000115">
    <property type="protein sequence ID" value="EHK56577.1"/>
    <property type="molecule type" value="Genomic_DNA"/>
</dbReference>
<dbReference type="Proteomes" id="UP000003250">
    <property type="component" value="Unassembled WGS sequence"/>
</dbReference>
<feature type="transmembrane region" description="Helical" evidence="6">
    <location>
        <begin position="197"/>
        <end position="218"/>
    </location>
</feature>
<feature type="domain" description="EamA" evidence="7">
    <location>
        <begin position="25"/>
        <end position="157"/>
    </location>
</feature>
<dbReference type="PATRIC" id="fig|1107882.3.peg.2778"/>
<evidence type="ECO:0000313" key="9">
    <source>
        <dbReference type="Proteomes" id="UP000003250"/>
    </source>
</evidence>
<feature type="transmembrane region" description="Helical" evidence="6">
    <location>
        <begin position="143"/>
        <end position="161"/>
    </location>
</feature>
<evidence type="ECO:0000313" key="8">
    <source>
        <dbReference type="EMBL" id="EHK56577.1"/>
    </source>
</evidence>
<comment type="subcellular location">
    <subcellularLocation>
        <location evidence="1">Membrane</location>
        <topology evidence="1">Multi-pass membrane protein</topology>
    </subcellularLocation>
</comment>
<organism evidence="8 9">
    <name type="scientific">Mesorhizobium alhagi CCNWXJ12-2</name>
    <dbReference type="NCBI Taxonomy" id="1107882"/>
    <lineage>
        <taxon>Bacteria</taxon>
        <taxon>Pseudomonadati</taxon>
        <taxon>Pseudomonadota</taxon>
        <taxon>Alphaproteobacteria</taxon>
        <taxon>Hyphomicrobiales</taxon>
        <taxon>Phyllobacteriaceae</taxon>
        <taxon>Allomesorhizobium</taxon>
    </lineage>
</organism>
<dbReference type="PANTHER" id="PTHR22911:SF6">
    <property type="entry name" value="SOLUTE CARRIER FAMILY 35 MEMBER G1"/>
    <property type="match status" value="1"/>
</dbReference>
<evidence type="ECO:0000256" key="1">
    <source>
        <dbReference type="ARBA" id="ARBA00004141"/>
    </source>
</evidence>
<dbReference type="SUPFAM" id="SSF103481">
    <property type="entry name" value="Multidrug resistance efflux transporter EmrE"/>
    <property type="match status" value="2"/>
</dbReference>
<name>H0HRR4_9HYPH</name>
<dbReference type="Gene3D" id="1.10.3730.20">
    <property type="match status" value="2"/>
</dbReference>
<feature type="transmembrane region" description="Helical" evidence="6">
    <location>
        <begin position="62"/>
        <end position="81"/>
    </location>
</feature>
<sequence>MTALAVAARPLGCETAAMNRQSNLLAAFWMACSLACMLLMTIAGRETTRELDVFQVMEMRSVIGLFMLYPLIRLAGGFRAMRTRRPWQHVGRNIAHYAGQFAWLLALTMIPLAQLIAIEFTAPIWTALLAVSFLGERMNIWKTTAIVLGLVGVTIIVRPGVDAFDPGQLIVLSAAFAFAISFAMVKSLTRTESVVAIIFWMLVIQSIIGLAPAIYVWRQPSAEVWPWILVIAFAGSFAHYCMARAMVHADATVVMPMDFLRVPATAAVGWLLYSEQIDALTALGAALILTGNLLNLAGRTTRPQPA</sequence>
<evidence type="ECO:0000259" key="7">
    <source>
        <dbReference type="Pfam" id="PF00892"/>
    </source>
</evidence>
<evidence type="ECO:0000256" key="3">
    <source>
        <dbReference type="ARBA" id="ARBA00022692"/>
    </source>
</evidence>
<feature type="domain" description="EamA" evidence="7">
    <location>
        <begin position="167"/>
        <end position="295"/>
    </location>
</feature>
<evidence type="ECO:0000256" key="6">
    <source>
        <dbReference type="SAM" id="Phobius"/>
    </source>
</evidence>
<feature type="transmembrane region" description="Helical" evidence="6">
    <location>
        <begin position="101"/>
        <end position="131"/>
    </location>
</feature>
<evidence type="ECO:0000256" key="4">
    <source>
        <dbReference type="ARBA" id="ARBA00022989"/>
    </source>
</evidence>
<dbReference type="InterPro" id="IPR000620">
    <property type="entry name" value="EamA_dom"/>
</dbReference>
<comment type="similarity">
    <text evidence="2">Belongs to the drug/metabolite transporter (DMT) superfamily. 10 TMS drug/metabolite exporter (DME) (TC 2.A.7.3) family.</text>
</comment>
<reference evidence="8 9" key="1">
    <citation type="journal article" date="2012" name="J. Bacteriol.">
        <title>Draft Genome Sequence of Mesorhizobium alhagi CCNWXJ12-2T, a Novel Salt-Resistant Species Isolated from the Desert of Northwestern China.</title>
        <authorList>
            <person name="Zhou M."/>
            <person name="Chen W."/>
            <person name="Chen H."/>
            <person name="Wei G."/>
        </authorList>
    </citation>
    <scope>NUCLEOTIDE SEQUENCE [LARGE SCALE GENOMIC DNA]</scope>
    <source>
        <strain evidence="8 9">CCNWXJ12-2</strain>
    </source>
</reference>
<keyword evidence="3 6" id="KW-0812">Transmembrane</keyword>
<keyword evidence="4 6" id="KW-1133">Transmembrane helix</keyword>
<evidence type="ECO:0000256" key="2">
    <source>
        <dbReference type="ARBA" id="ARBA00009853"/>
    </source>
</evidence>